<accession>A0A5M9L470</accession>
<evidence type="ECO:0000313" key="2">
    <source>
        <dbReference type="Proteomes" id="UP000245464"/>
    </source>
</evidence>
<dbReference type="KEGG" id="ptrr:90957758"/>
<name>A0A5M9L470_9PLEO</name>
<organism evidence="1 2">
    <name type="scientific">Pyrenophora tritici-repentis</name>
    <dbReference type="NCBI Taxonomy" id="45151"/>
    <lineage>
        <taxon>Eukaryota</taxon>
        <taxon>Fungi</taxon>
        <taxon>Dikarya</taxon>
        <taxon>Ascomycota</taxon>
        <taxon>Pezizomycotina</taxon>
        <taxon>Dothideomycetes</taxon>
        <taxon>Pleosporomycetidae</taxon>
        <taxon>Pleosporales</taxon>
        <taxon>Pleosporineae</taxon>
        <taxon>Pleosporaceae</taxon>
        <taxon>Pyrenophora</taxon>
    </lineage>
</organism>
<dbReference type="Proteomes" id="UP000245464">
    <property type="component" value="Chromosome 8"/>
</dbReference>
<gene>
    <name evidence="1" type="ORF">PtrM4_140830</name>
</gene>
<reference evidence="1" key="1">
    <citation type="journal article" date="2018" name="BMC Genomics">
        <title>Comparative genomics of the wheat fungal pathogen Pyrenophora tritici-repentis reveals chromosomal variations and genome plasticity.</title>
        <authorList>
            <person name="Moolhuijzen P."/>
            <person name="See P.T."/>
            <person name="Hane J.K."/>
            <person name="Shi G."/>
            <person name="Liu Z."/>
            <person name="Oliver R.P."/>
            <person name="Moffat C.S."/>
        </authorList>
    </citation>
    <scope>NUCLEOTIDE SEQUENCE [LARGE SCALE GENOMIC DNA]</scope>
    <source>
        <strain evidence="1">M4</strain>
    </source>
</reference>
<comment type="caution">
    <text evidence="1">The sequence shown here is derived from an EMBL/GenBank/DDBJ whole genome shotgun (WGS) entry which is preliminary data.</text>
</comment>
<protein>
    <submittedName>
        <fullName evidence="1">Uncharacterized protein</fullName>
    </submittedName>
</protein>
<sequence>MMITLTALATSLPVAWAHLATLMVPETHGTTIHPPMENLADLTRTVMVLMTARVQVMEARTRETMTTKM</sequence>
<dbReference type="AlphaFoldDB" id="A0A5M9L470"/>
<proteinExistence type="predicted"/>
<evidence type="ECO:0000313" key="1">
    <source>
        <dbReference type="EMBL" id="KAF7567492.1"/>
    </source>
</evidence>
<dbReference type="RefSeq" id="XP_065960407.1">
    <property type="nucleotide sequence ID" value="XM_066109485.1"/>
</dbReference>
<dbReference type="GeneID" id="90957758"/>
<dbReference type="EMBL" id="NQIK02000008">
    <property type="protein sequence ID" value="KAF7567492.1"/>
    <property type="molecule type" value="Genomic_DNA"/>
</dbReference>